<proteinExistence type="predicted"/>
<organism evidence="2 3">
    <name type="scientific">Aphanomyces stellatus</name>
    <dbReference type="NCBI Taxonomy" id="120398"/>
    <lineage>
        <taxon>Eukaryota</taxon>
        <taxon>Sar</taxon>
        <taxon>Stramenopiles</taxon>
        <taxon>Oomycota</taxon>
        <taxon>Saprolegniomycetes</taxon>
        <taxon>Saprolegniales</taxon>
        <taxon>Verrucalvaceae</taxon>
        <taxon>Aphanomyces</taxon>
    </lineage>
</organism>
<accession>A0A485L8V9</accession>
<evidence type="ECO:0000313" key="3">
    <source>
        <dbReference type="Proteomes" id="UP000332933"/>
    </source>
</evidence>
<reference evidence="1" key="2">
    <citation type="submission" date="2019-06" db="EMBL/GenBank/DDBJ databases">
        <title>Genomics analysis of Aphanomyces spp. identifies a new class of oomycete effector associated with host adaptation.</title>
        <authorList>
            <person name="Gaulin E."/>
        </authorList>
    </citation>
    <scope>NUCLEOTIDE SEQUENCE</scope>
    <source>
        <strain evidence="1">CBS 578.67</strain>
    </source>
</reference>
<sequence length="485" mass="54672">MGLPKSTTEDVWSNHMDVAAAILDDNVNPSNMLQTSINVATVQAALAPLKDMCDFLAKTTSIDQVYERLLDMEADVVASDTSRMTYAHVVMRYCEMRQKPMWKTTRDAKKPLKTILGLCPHDACRGRLPLALMFDIHVQGASRSCPHCQATLNYRMFQLGEMLRLTTTIRVRCAQRGNISVTFPPLPRDGSLATFLSALAANFPGRCATAYKSATTQLLGHVNTVLHTHLNGCVGAMSCDLVHVMLQELRQLCTWNLTVAICANFEYWNRPQVIRASIVRYHKFMSLIQHCGSWDRHIETFDIAIISFAHFFLPNYRAFFMALHGEEFKLNPAEGVDKSLHLSNETVSERLAHTYDEWQTQFGEAYLPCAPSFMKLNFERLQGDPMLPLKLCKTTTAAYSNPFRHLTHDKFRFCGIDTLFGPPKSTVCPVILPVIGTPYMKHFSSLQDTAPILLELNDRWQTAPDVNYADGWTATPVTLTVTWNP</sequence>
<reference evidence="2 3" key="1">
    <citation type="submission" date="2019-03" db="EMBL/GenBank/DDBJ databases">
        <authorList>
            <person name="Gaulin E."/>
            <person name="Dumas B."/>
        </authorList>
    </citation>
    <scope>NUCLEOTIDE SEQUENCE [LARGE SCALE GENOMIC DNA]</scope>
    <source>
        <strain evidence="2">CBS 568.67</strain>
    </source>
</reference>
<keyword evidence="3" id="KW-1185">Reference proteome</keyword>
<name>A0A485L8V9_9STRA</name>
<gene>
    <name evidence="2" type="primary">Aste57867_17549</name>
    <name evidence="1" type="ORF">As57867_017489</name>
    <name evidence="2" type="ORF">ASTE57867_17549</name>
</gene>
<dbReference type="EMBL" id="VJMH01006187">
    <property type="protein sequence ID" value="KAF0691173.1"/>
    <property type="molecule type" value="Genomic_DNA"/>
</dbReference>
<dbReference type="EMBL" id="CAADRA010006208">
    <property type="protein sequence ID" value="VFT94302.1"/>
    <property type="molecule type" value="Genomic_DNA"/>
</dbReference>
<protein>
    <submittedName>
        <fullName evidence="2">Aste57867_17549 protein</fullName>
    </submittedName>
</protein>
<dbReference type="AlphaFoldDB" id="A0A485L8V9"/>
<evidence type="ECO:0000313" key="2">
    <source>
        <dbReference type="EMBL" id="VFT94302.1"/>
    </source>
</evidence>
<evidence type="ECO:0000313" key="1">
    <source>
        <dbReference type="EMBL" id="KAF0691173.1"/>
    </source>
</evidence>
<dbReference type="Proteomes" id="UP000332933">
    <property type="component" value="Unassembled WGS sequence"/>
</dbReference>